<feature type="coiled-coil region" evidence="1">
    <location>
        <begin position="175"/>
        <end position="279"/>
    </location>
</feature>
<accession>A0AA39CGN4</accession>
<evidence type="ECO:0000256" key="1">
    <source>
        <dbReference type="SAM" id="Coils"/>
    </source>
</evidence>
<feature type="region of interest" description="Disordered" evidence="2">
    <location>
        <begin position="1"/>
        <end position="36"/>
    </location>
</feature>
<dbReference type="Proteomes" id="UP001172673">
    <property type="component" value="Unassembled WGS sequence"/>
</dbReference>
<comment type="caution">
    <text evidence="3">The sequence shown here is derived from an EMBL/GenBank/DDBJ whole genome shotgun (WGS) entry which is preliminary data.</text>
</comment>
<keyword evidence="1" id="KW-0175">Coiled coil</keyword>
<protein>
    <submittedName>
        <fullName evidence="3">Uncharacterized protein</fullName>
    </submittedName>
</protein>
<gene>
    <name evidence="3" type="ORF">H2200_008055</name>
</gene>
<proteinExistence type="predicted"/>
<evidence type="ECO:0000256" key="2">
    <source>
        <dbReference type="SAM" id="MobiDB-lite"/>
    </source>
</evidence>
<dbReference type="AlphaFoldDB" id="A0AA39CGN4"/>
<name>A0AA39CGN4_9EURO</name>
<organism evidence="3 4">
    <name type="scientific">Cladophialophora chaetospira</name>
    <dbReference type="NCBI Taxonomy" id="386627"/>
    <lineage>
        <taxon>Eukaryota</taxon>
        <taxon>Fungi</taxon>
        <taxon>Dikarya</taxon>
        <taxon>Ascomycota</taxon>
        <taxon>Pezizomycotina</taxon>
        <taxon>Eurotiomycetes</taxon>
        <taxon>Chaetothyriomycetidae</taxon>
        <taxon>Chaetothyriales</taxon>
        <taxon>Herpotrichiellaceae</taxon>
        <taxon>Cladophialophora</taxon>
    </lineage>
</organism>
<feature type="region of interest" description="Disordered" evidence="2">
    <location>
        <begin position="599"/>
        <end position="717"/>
    </location>
</feature>
<evidence type="ECO:0000313" key="4">
    <source>
        <dbReference type="Proteomes" id="UP001172673"/>
    </source>
</evidence>
<dbReference type="EMBL" id="JAPDRK010000011">
    <property type="protein sequence ID" value="KAJ9607976.1"/>
    <property type="molecule type" value="Genomic_DNA"/>
</dbReference>
<feature type="coiled-coil region" evidence="1">
    <location>
        <begin position="326"/>
        <end position="545"/>
    </location>
</feature>
<feature type="compositionally biased region" description="Polar residues" evidence="2">
    <location>
        <begin position="698"/>
        <end position="711"/>
    </location>
</feature>
<sequence length="976" mass="108147">MDGSDLPSKGDVSGPEAQETLKSMDGTDSPAEGEVPGMLQDTLNLIRVHIGTALLSLELATRMAQGKHGSRHDAKQHLDSALSTLRQIDVLSSQILDEVEYQEHTLLQRQRDYDWQFDYLTKIKDAIKKSLDWVEDPDDPSTTLDNIHKPDEVADRVDKLFRALRDSVEHFSNLNTALRQDFEKVSQEAARLKEELHVQTKSGQKARADKEKLVKKLADTRTELNAVQDELRQRNDPPRSIDKTSGPHTITLRTLQADLRRANKNLDAQTKKTQEVQTERKTLMAEIQIQMERAEKARAVEEKYKTCSENLRAELGSVNGTSNVLIKNLQNEKEALAAVNTDLLDKNKALGEDLRVHKLQAETANAVKGQEVADLKCELEAAREELRVETRKTQEAQKEKADEVLAFEERLKQASVKHKESLAQLKQERADKAGLANVNQKLELDVKALQADLEVEKVLRENADADYSTMLETASVKHDGIVSGLHQHMEQLRDQLAEVKKEHEEHLRDLVATHASDLLRTQEETAEAREEIAKVQKELDGLRMRTEADQTLIDTLNRAIADRTKEREDMAAMYNSSRTENNRLTQHLRQFVEARSACKPAAASSSVPSVSSEDSRAEGLRHERWRRPPPAPLLPASENNNDAHRVNFQPAQHAPPLSKTSRKRGTAEVEPDRSRDSPNSKRPCSGLGVDRAAGSEANGVSDSTHATSSPTDLVDDPDSILQPAVSSIEHSALILGNLENATQDDVDELLRIYLAAEIPESERKAKVRDIATGLRKLKPVDFDHPAKTLLRAVYSCADDETRCILNARNSLTAGLLGAFDKADSARETILERLCEKWGPFCGVPEKWRAGLQLSTAVSKLQALYNKVAAIGEDPGTYLWKEDGLLTLACNARPGGKLNIQSIAEASQKLVALQPIVEHSRGGTRLCCASSQGPNSGSHHEYACEEHGGHTAHASAASSGGKRSLIVKLVLKGKDHN</sequence>
<reference evidence="3" key="1">
    <citation type="submission" date="2022-10" db="EMBL/GenBank/DDBJ databases">
        <title>Culturing micro-colonial fungi from biological soil crusts in the Mojave desert and describing Neophaeococcomyces mojavensis, and introducing the new genera and species Taxawa tesnikishii.</title>
        <authorList>
            <person name="Kurbessoian T."/>
            <person name="Stajich J.E."/>
        </authorList>
    </citation>
    <scope>NUCLEOTIDE SEQUENCE</scope>
    <source>
        <strain evidence="3">TK_41</strain>
    </source>
</reference>
<evidence type="ECO:0000313" key="3">
    <source>
        <dbReference type="EMBL" id="KAJ9607976.1"/>
    </source>
</evidence>
<feature type="compositionally biased region" description="Basic and acidic residues" evidence="2">
    <location>
        <begin position="665"/>
        <end position="679"/>
    </location>
</feature>
<feature type="compositionally biased region" description="Low complexity" evidence="2">
    <location>
        <begin position="599"/>
        <end position="612"/>
    </location>
</feature>
<feature type="compositionally biased region" description="Basic and acidic residues" evidence="2">
    <location>
        <begin position="613"/>
        <end position="622"/>
    </location>
</feature>
<keyword evidence="4" id="KW-1185">Reference proteome</keyword>